<protein>
    <submittedName>
        <fullName evidence="1">Uncharacterized protein</fullName>
    </submittedName>
</protein>
<accession>A0A8T0C9A6</accession>
<comment type="caution">
    <text evidence="1">The sequence shown here is derived from an EMBL/GenBank/DDBJ whole genome shotgun (WGS) entry which is preliminary data.</text>
</comment>
<organism evidence="1 2">
    <name type="scientific">Pseudoalteromonas rubra</name>
    <dbReference type="NCBI Taxonomy" id="43658"/>
    <lineage>
        <taxon>Bacteria</taxon>
        <taxon>Pseudomonadati</taxon>
        <taxon>Pseudomonadota</taxon>
        <taxon>Gammaproteobacteria</taxon>
        <taxon>Alteromonadales</taxon>
        <taxon>Pseudoalteromonadaceae</taxon>
        <taxon>Pseudoalteromonas</taxon>
    </lineage>
</organism>
<gene>
    <name evidence="1" type="ORF">PRUB_a4435</name>
</gene>
<evidence type="ECO:0000313" key="2">
    <source>
        <dbReference type="Proteomes" id="UP000016480"/>
    </source>
</evidence>
<dbReference type="EMBL" id="AHCD03000032">
    <property type="protein sequence ID" value="KAF7787253.1"/>
    <property type="molecule type" value="Genomic_DNA"/>
</dbReference>
<sequence>MQSPYGDCFFVRVNFINVKSQLSDSHSTRLATSLAETTTHEI</sequence>
<dbReference type="Proteomes" id="UP000016480">
    <property type="component" value="Unassembled WGS sequence"/>
</dbReference>
<evidence type="ECO:0000313" key="1">
    <source>
        <dbReference type="EMBL" id="KAF7787253.1"/>
    </source>
</evidence>
<dbReference type="AlphaFoldDB" id="A0A8T0C9A6"/>
<proteinExistence type="predicted"/>
<name>A0A8T0C9A6_9GAMM</name>
<reference evidence="1 2" key="1">
    <citation type="journal article" date="2012" name="J. Bacteriol.">
        <title>Genome sequence of the cycloprodigiosin-producing bacterial strain Pseudoalteromonas rubra ATCC 29570(T).</title>
        <authorList>
            <person name="Xie B.B."/>
            <person name="Shu Y.L."/>
            <person name="Qin Q.L."/>
            <person name="Rong J.C."/>
            <person name="Zhang X.Y."/>
            <person name="Chen X.L."/>
            <person name="Zhou B.C."/>
            <person name="Zhang Y.Z."/>
        </authorList>
    </citation>
    <scope>NUCLEOTIDE SEQUENCE [LARGE SCALE GENOMIC DNA]</scope>
    <source>
        <strain evidence="1 2">DSM 6842</strain>
    </source>
</reference>